<reference evidence="2" key="1">
    <citation type="journal article" date="2019" name="Int. J. Syst. Evol. Microbiol.">
        <title>The Global Catalogue of Microorganisms (GCM) 10K type strain sequencing project: providing services to taxonomists for standard genome sequencing and annotation.</title>
        <authorList>
            <consortium name="The Broad Institute Genomics Platform"/>
            <consortium name="The Broad Institute Genome Sequencing Center for Infectious Disease"/>
            <person name="Wu L."/>
            <person name="Ma J."/>
        </authorList>
    </citation>
    <scope>NUCLEOTIDE SEQUENCE [LARGE SCALE GENOMIC DNA]</scope>
    <source>
        <strain evidence="2">JCM 14370</strain>
    </source>
</reference>
<comment type="caution">
    <text evidence="1">The sequence shown here is derived from an EMBL/GenBank/DDBJ whole genome shotgun (WGS) entry which is preliminary data.</text>
</comment>
<dbReference type="Proteomes" id="UP000632222">
    <property type="component" value="Unassembled WGS sequence"/>
</dbReference>
<dbReference type="EMBL" id="BMOD01000010">
    <property type="protein sequence ID" value="GGJ40527.1"/>
    <property type="molecule type" value="Genomic_DNA"/>
</dbReference>
<evidence type="ECO:0000313" key="1">
    <source>
        <dbReference type="EMBL" id="GGJ40527.1"/>
    </source>
</evidence>
<protein>
    <recommendedName>
        <fullName evidence="3">Transposase</fullName>
    </recommendedName>
</protein>
<organism evidence="1 2">
    <name type="scientific">Deinococcus roseus</name>
    <dbReference type="NCBI Taxonomy" id="392414"/>
    <lineage>
        <taxon>Bacteria</taxon>
        <taxon>Thermotogati</taxon>
        <taxon>Deinococcota</taxon>
        <taxon>Deinococci</taxon>
        <taxon>Deinococcales</taxon>
        <taxon>Deinococcaceae</taxon>
        <taxon>Deinococcus</taxon>
    </lineage>
</organism>
<keyword evidence="2" id="KW-1185">Reference proteome</keyword>
<name>A0ABQ2D252_9DEIO</name>
<evidence type="ECO:0008006" key="3">
    <source>
        <dbReference type="Google" id="ProtNLM"/>
    </source>
</evidence>
<gene>
    <name evidence="1" type="ORF">GCM10008938_28250</name>
</gene>
<sequence length="51" mass="5322">MGEGIAAHSPARNFKSGLQGQAALLQPTATCNRGEALNLAFPELLLLMADL</sequence>
<evidence type="ECO:0000313" key="2">
    <source>
        <dbReference type="Proteomes" id="UP000632222"/>
    </source>
</evidence>
<accession>A0ABQ2D252</accession>
<proteinExistence type="predicted"/>